<reference evidence="2 3" key="1">
    <citation type="submission" date="2020-01" db="EMBL/GenBank/DDBJ databases">
        <title>Insect and environment-associated Actinomycetes.</title>
        <authorList>
            <person name="Currrie C."/>
            <person name="Chevrette M."/>
            <person name="Carlson C."/>
            <person name="Stubbendieck R."/>
            <person name="Wendt-Pienkowski E."/>
        </authorList>
    </citation>
    <scope>NUCLEOTIDE SEQUENCE [LARGE SCALE GENOMIC DNA]</scope>
    <source>
        <strain evidence="2 3">SID7903</strain>
    </source>
</reference>
<accession>A0A7K3RHU1</accession>
<evidence type="ECO:0000313" key="3">
    <source>
        <dbReference type="Proteomes" id="UP000470951"/>
    </source>
</evidence>
<gene>
    <name evidence="2" type="ORF">G3I58_27740</name>
</gene>
<protein>
    <submittedName>
        <fullName evidence="2">Uncharacterized protein</fullName>
    </submittedName>
</protein>
<sequence>MDTDPPEPNDDPFGLVEQYDSIEDPYLRSDFLDEVGTTRSYIDALRLRRDTARKASTPEHSGPDRTDPEAPGSPNTKGLRRRTPRAPIRERGITTRPPKQASSVRNKRRRNRARPEFVIIIFKLD</sequence>
<evidence type="ECO:0000313" key="2">
    <source>
        <dbReference type="EMBL" id="NEC01735.1"/>
    </source>
</evidence>
<organism evidence="2 3">
    <name type="scientific">Streptomyces anulatus</name>
    <name type="common">Streptomyces chrysomallus</name>
    <dbReference type="NCBI Taxonomy" id="1892"/>
    <lineage>
        <taxon>Bacteria</taxon>
        <taxon>Bacillati</taxon>
        <taxon>Actinomycetota</taxon>
        <taxon>Actinomycetes</taxon>
        <taxon>Kitasatosporales</taxon>
        <taxon>Streptomycetaceae</taxon>
        <taxon>Streptomyces</taxon>
    </lineage>
</organism>
<dbReference type="EMBL" id="JAAGMS010000301">
    <property type="protein sequence ID" value="NEC01735.1"/>
    <property type="molecule type" value="Genomic_DNA"/>
</dbReference>
<dbReference type="Proteomes" id="UP000470951">
    <property type="component" value="Unassembled WGS sequence"/>
</dbReference>
<name>A0A7K3RHU1_STRAQ</name>
<feature type="region of interest" description="Disordered" evidence="1">
    <location>
        <begin position="47"/>
        <end position="110"/>
    </location>
</feature>
<dbReference type="RefSeq" id="WP_164221817.1">
    <property type="nucleotide sequence ID" value="NZ_JAAGMS010000301.1"/>
</dbReference>
<proteinExistence type="predicted"/>
<dbReference type="AlphaFoldDB" id="A0A7K3RHU1"/>
<feature type="compositionally biased region" description="Acidic residues" evidence="1">
    <location>
        <begin position="1"/>
        <end position="10"/>
    </location>
</feature>
<feature type="region of interest" description="Disordered" evidence="1">
    <location>
        <begin position="1"/>
        <end position="20"/>
    </location>
</feature>
<comment type="caution">
    <text evidence="2">The sequence shown here is derived from an EMBL/GenBank/DDBJ whole genome shotgun (WGS) entry which is preliminary data.</text>
</comment>
<evidence type="ECO:0000256" key="1">
    <source>
        <dbReference type="SAM" id="MobiDB-lite"/>
    </source>
</evidence>
<feature type="compositionally biased region" description="Basic and acidic residues" evidence="1">
    <location>
        <begin position="47"/>
        <end position="68"/>
    </location>
</feature>